<comment type="similarity">
    <text evidence="1 5">Belongs to the peptidase S8 family.</text>
</comment>
<name>A0ABV7NIA4_9SPHN</name>
<dbReference type="PRINTS" id="PR00723">
    <property type="entry name" value="SUBTILISIN"/>
</dbReference>
<accession>A0ABV7NIA4</accession>
<evidence type="ECO:0000256" key="2">
    <source>
        <dbReference type="ARBA" id="ARBA00022670"/>
    </source>
</evidence>
<dbReference type="SUPFAM" id="SSF52743">
    <property type="entry name" value="Subtilisin-like"/>
    <property type="match status" value="1"/>
</dbReference>
<dbReference type="InterPro" id="IPR015500">
    <property type="entry name" value="Peptidase_S8_subtilisin-rel"/>
</dbReference>
<dbReference type="PANTHER" id="PTHR43806:SF11">
    <property type="entry name" value="CEREVISIN-RELATED"/>
    <property type="match status" value="1"/>
</dbReference>
<keyword evidence="2" id="KW-0645">Protease</keyword>
<evidence type="ECO:0000256" key="3">
    <source>
        <dbReference type="ARBA" id="ARBA00022801"/>
    </source>
</evidence>
<dbReference type="PROSITE" id="PS51892">
    <property type="entry name" value="SUBTILASE"/>
    <property type="match status" value="1"/>
</dbReference>
<dbReference type="InterPro" id="IPR036852">
    <property type="entry name" value="Peptidase_S8/S53_dom_sf"/>
</dbReference>
<dbReference type="Gene3D" id="3.40.50.200">
    <property type="entry name" value="Peptidase S8/S53 domain"/>
    <property type="match status" value="1"/>
</dbReference>
<organism evidence="8 9">
    <name type="scientific">Sphingobium rhizovicinum</name>
    <dbReference type="NCBI Taxonomy" id="432308"/>
    <lineage>
        <taxon>Bacteria</taxon>
        <taxon>Pseudomonadati</taxon>
        <taxon>Pseudomonadota</taxon>
        <taxon>Alphaproteobacteria</taxon>
        <taxon>Sphingomonadales</taxon>
        <taxon>Sphingomonadaceae</taxon>
        <taxon>Sphingobium</taxon>
    </lineage>
</organism>
<keyword evidence="4" id="KW-0720">Serine protease</keyword>
<keyword evidence="3" id="KW-0378">Hydrolase</keyword>
<proteinExistence type="inferred from homology"/>
<gene>
    <name evidence="8" type="ORF">ACFOKF_13635</name>
</gene>
<dbReference type="Pfam" id="PF00082">
    <property type="entry name" value="Peptidase_S8"/>
    <property type="match status" value="1"/>
</dbReference>
<evidence type="ECO:0000256" key="1">
    <source>
        <dbReference type="ARBA" id="ARBA00011073"/>
    </source>
</evidence>
<dbReference type="PANTHER" id="PTHR43806">
    <property type="entry name" value="PEPTIDASE S8"/>
    <property type="match status" value="1"/>
</dbReference>
<evidence type="ECO:0000313" key="9">
    <source>
        <dbReference type="Proteomes" id="UP001595681"/>
    </source>
</evidence>
<dbReference type="InterPro" id="IPR000209">
    <property type="entry name" value="Peptidase_S8/S53_dom"/>
</dbReference>
<dbReference type="RefSeq" id="WP_380796263.1">
    <property type="nucleotide sequence ID" value="NZ_JBHRVU010000004.1"/>
</dbReference>
<dbReference type="InterPro" id="IPR023827">
    <property type="entry name" value="Peptidase_S8_Asp-AS"/>
</dbReference>
<protein>
    <submittedName>
        <fullName evidence="8">S8 family serine peptidase</fullName>
    </submittedName>
</protein>
<comment type="caution">
    <text evidence="8">The sequence shown here is derived from an EMBL/GenBank/DDBJ whole genome shotgun (WGS) entry which is preliminary data.</text>
</comment>
<comment type="caution">
    <text evidence="5">Lacks conserved residue(s) required for the propagation of feature annotation.</text>
</comment>
<dbReference type="EMBL" id="JBHRVU010000004">
    <property type="protein sequence ID" value="MFC3442212.1"/>
    <property type="molecule type" value="Genomic_DNA"/>
</dbReference>
<evidence type="ECO:0000256" key="6">
    <source>
        <dbReference type="SAM" id="MobiDB-lite"/>
    </source>
</evidence>
<evidence type="ECO:0000313" key="8">
    <source>
        <dbReference type="EMBL" id="MFC3442212.1"/>
    </source>
</evidence>
<sequence length="233" mass="24510">MPDPVRIAIIDSGVHPDHPHINAERLLPGFSIAKDGANNELDSLDALGHGTAVTAAIQDQAPDALCLPIRVFQDSLRTTARALVSAIDCAIGARVDLINLSLGTTNPAHHDLFAAAADRALVAGVLIVAAREVDETACYPGSLPQVLGVSLDWDCPRDRHRQSGGLYHASGHPRPIPGVPQQRNLHGVSFAVANMSGIIARGGAREIARLRDQAAANPTTRSTIQKQPIAPTA</sequence>
<evidence type="ECO:0000256" key="5">
    <source>
        <dbReference type="PROSITE-ProRule" id="PRU01240"/>
    </source>
</evidence>
<feature type="compositionally biased region" description="Polar residues" evidence="6">
    <location>
        <begin position="216"/>
        <end position="226"/>
    </location>
</feature>
<evidence type="ECO:0000256" key="4">
    <source>
        <dbReference type="ARBA" id="ARBA00022825"/>
    </source>
</evidence>
<dbReference type="PROSITE" id="PS00136">
    <property type="entry name" value="SUBTILASE_ASP"/>
    <property type="match status" value="1"/>
</dbReference>
<feature type="domain" description="Peptidase S8/S53" evidence="7">
    <location>
        <begin position="5"/>
        <end position="130"/>
    </location>
</feature>
<keyword evidence="9" id="KW-1185">Reference proteome</keyword>
<dbReference type="InterPro" id="IPR050131">
    <property type="entry name" value="Peptidase_S8_subtilisin-like"/>
</dbReference>
<evidence type="ECO:0000259" key="7">
    <source>
        <dbReference type="Pfam" id="PF00082"/>
    </source>
</evidence>
<reference evidence="9" key="1">
    <citation type="journal article" date="2019" name="Int. J. Syst. Evol. Microbiol.">
        <title>The Global Catalogue of Microorganisms (GCM) 10K type strain sequencing project: providing services to taxonomists for standard genome sequencing and annotation.</title>
        <authorList>
            <consortium name="The Broad Institute Genomics Platform"/>
            <consortium name="The Broad Institute Genome Sequencing Center for Infectious Disease"/>
            <person name="Wu L."/>
            <person name="Ma J."/>
        </authorList>
    </citation>
    <scope>NUCLEOTIDE SEQUENCE [LARGE SCALE GENOMIC DNA]</scope>
    <source>
        <strain evidence="9">CCM 7491</strain>
    </source>
</reference>
<feature type="region of interest" description="Disordered" evidence="6">
    <location>
        <begin position="213"/>
        <end position="233"/>
    </location>
</feature>
<dbReference type="Proteomes" id="UP001595681">
    <property type="component" value="Unassembled WGS sequence"/>
</dbReference>